<organism evidence="1 2">
    <name type="scientific">Cohnella phaseoli</name>
    <dbReference type="NCBI Taxonomy" id="456490"/>
    <lineage>
        <taxon>Bacteria</taxon>
        <taxon>Bacillati</taxon>
        <taxon>Bacillota</taxon>
        <taxon>Bacilli</taxon>
        <taxon>Bacillales</taxon>
        <taxon>Paenibacillaceae</taxon>
        <taxon>Cohnella</taxon>
    </lineage>
</organism>
<proteinExistence type="predicted"/>
<dbReference type="Proteomes" id="UP000256977">
    <property type="component" value="Unassembled WGS sequence"/>
</dbReference>
<keyword evidence="2" id="KW-1185">Reference proteome</keyword>
<evidence type="ECO:0000313" key="2">
    <source>
        <dbReference type="Proteomes" id="UP000256977"/>
    </source>
</evidence>
<dbReference type="AlphaFoldDB" id="A0A3D9KRS4"/>
<sequence length="297" mass="32910">MTLVRNARSGDVGFIERIKASSFKGYIHSTFTRTINIHCLEDDELYTLACDQIDNGPNTLVIDKERLDDIELAVNVPIYAENQKLYIGNQLVISIDKASLWESKLPEYPSSLEALHRNMSKMKGYIDLHGKGGGIKKALEPQSPFDAEMSKMIEERTLTLLAHILRKDMPEALTSASRLIGLGPGLTPSGDDFLVGLFTVLNIPNSQLFRYRMLAHLVVQEAKTLTNEISFMALKKASRGQVRESIIHLVKSIFTGNDEEFTLSLNKVLTIGSTSGTDIALGIYRGLEANRKVGGQV</sequence>
<accession>A0A3D9KRS4</accession>
<dbReference type="InterPro" id="IPR021530">
    <property type="entry name" value="AllH-like"/>
</dbReference>
<gene>
    <name evidence="1" type="ORF">DFP98_10193</name>
</gene>
<name>A0A3D9KRS4_9BACL</name>
<dbReference type="EMBL" id="QRDZ01000001">
    <property type="protein sequence ID" value="RED89122.1"/>
    <property type="molecule type" value="Genomic_DNA"/>
</dbReference>
<protein>
    <submittedName>
        <fullName evidence="1">Uncharacterized protein DUF2877</fullName>
    </submittedName>
</protein>
<evidence type="ECO:0000313" key="1">
    <source>
        <dbReference type="EMBL" id="RED89122.1"/>
    </source>
</evidence>
<dbReference type="Pfam" id="PF11392">
    <property type="entry name" value="AllH"/>
    <property type="match status" value="1"/>
</dbReference>
<comment type="caution">
    <text evidence="1">The sequence shown here is derived from an EMBL/GenBank/DDBJ whole genome shotgun (WGS) entry which is preliminary data.</text>
</comment>
<reference evidence="1 2" key="1">
    <citation type="submission" date="2018-07" db="EMBL/GenBank/DDBJ databases">
        <title>Genomic Encyclopedia of Type Strains, Phase III (KMG-III): the genomes of soil and plant-associated and newly described type strains.</title>
        <authorList>
            <person name="Whitman W."/>
        </authorList>
    </citation>
    <scope>NUCLEOTIDE SEQUENCE [LARGE SCALE GENOMIC DNA]</scope>
    <source>
        <strain evidence="1 2">CECT 7287</strain>
    </source>
</reference>